<protein>
    <submittedName>
        <fullName evidence="1">Fe-S cluster assembly iron-binding protein IscA</fullName>
    </submittedName>
</protein>
<sequence length="35" mass="3955">MDIIITDKAQSIIKAQIKEQAIEDKILRILIKGFG</sequence>
<keyword evidence="2" id="KW-1185">Reference proteome</keyword>
<dbReference type="Proteomes" id="UP000579281">
    <property type="component" value="Unassembled WGS sequence"/>
</dbReference>
<comment type="caution">
    <text evidence="1">The sequence shown here is derived from an EMBL/GenBank/DDBJ whole genome shotgun (WGS) entry which is preliminary data.</text>
</comment>
<name>A0A841KU74_9FIRM</name>
<dbReference type="SUPFAM" id="SSF89360">
    <property type="entry name" value="HesB-like domain"/>
    <property type="match status" value="1"/>
</dbReference>
<proteinExistence type="predicted"/>
<accession>A0A841KU74</accession>
<dbReference type="InterPro" id="IPR035903">
    <property type="entry name" value="HesB-like_dom_sf"/>
</dbReference>
<dbReference type="EMBL" id="JACHEN010000018">
    <property type="protein sequence ID" value="MBB6216923.1"/>
    <property type="molecule type" value="Genomic_DNA"/>
</dbReference>
<evidence type="ECO:0000313" key="1">
    <source>
        <dbReference type="EMBL" id="MBB6216923.1"/>
    </source>
</evidence>
<organism evidence="1 2">
    <name type="scientific">Anaerosolibacter carboniphilus</name>
    <dbReference type="NCBI Taxonomy" id="1417629"/>
    <lineage>
        <taxon>Bacteria</taxon>
        <taxon>Bacillati</taxon>
        <taxon>Bacillota</taxon>
        <taxon>Clostridia</taxon>
        <taxon>Peptostreptococcales</taxon>
        <taxon>Thermotaleaceae</taxon>
        <taxon>Anaerosolibacter</taxon>
    </lineage>
</organism>
<gene>
    <name evidence="1" type="ORF">HNQ80_003028</name>
</gene>
<evidence type="ECO:0000313" key="2">
    <source>
        <dbReference type="Proteomes" id="UP000579281"/>
    </source>
</evidence>
<dbReference type="AlphaFoldDB" id="A0A841KU74"/>
<reference evidence="1 2" key="1">
    <citation type="submission" date="2020-08" db="EMBL/GenBank/DDBJ databases">
        <title>Genomic Encyclopedia of Type Strains, Phase IV (KMG-IV): sequencing the most valuable type-strain genomes for metagenomic binning, comparative biology and taxonomic classification.</title>
        <authorList>
            <person name="Goeker M."/>
        </authorList>
    </citation>
    <scope>NUCLEOTIDE SEQUENCE [LARGE SCALE GENOMIC DNA]</scope>
    <source>
        <strain evidence="1 2">DSM 103526</strain>
    </source>
</reference>